<dbReference type="GO" id="GO:0006869">
    <property type="term" value="P:lipid transport"/>
    <property type="evidence" value="ECO:0007669"/>
    <property type="project" value="UniProtKB-UniRule"/>
</dbReference>
<dbReference type="Proteomes" id="UP000761534">
    <property type="component" value="Unassembled WGS sequence"/>
</dbReference>
<dbReference type="PANTHER" id="PTHR15954">
    <property type="entry name" value="VACUOLAR PROTEIN SORTING-ASSOCIATED PROTEIN 51 HOMOLOG"/>
    <property type="match status" value="1"/>
</dbReference>
<reference evidence="4" key="1">
    <citation type="journal article" date="2019" name="G3 (Bethesda)">
        <title>Genome Assemblies of Two Rare Opportunistic Yeast Pathogens: Diutina rugosa (syn. Candida rugosa) and Trichomonascus ciferrii (syn. Candida ciferrii).</title>
        <authorList>
            <person name="Mixao V."/>
            <person name="Saus E."/>
            <person name="Hansen A.P."/>
            <person name="Lass-Florl C."/>
            <person name="Gabaldon T."/>
        </authorList>
    </citation>
    <scope>NUCLEOTIDE SEQUENCE</scope>
    <source>
        <strain evidence="4">CBS 4856</strain>
    </source>
</reference>
<feature type="compositionally biased region" description="Low complexity" evidence="3">
    <location>
        <begin position="25"/>
        <end position="39"/>
    </location>
</feature>
<keyword evidence="2" id="KW-0653">Protein transport</keyword>
<dbReference type="GO" id="GO:1990745">
    <property type="term" value="C:EARP complex"/>
    <property type="evidence" value="ECO:0007669"/>
    <property type="project" value="TreeGrafter"/>
</dbReference>
<keyword evidence="2" id="KW-0333">Golgi apparatus</keyword>
<sequence length="232" mass="25994">MATEQRLPTESSARRKALREFYKLQQQGAGVSQGQQQQQSTPPPDFDLASAGVPESDIDVKEELDSEQYVKGLVRGNDIKQLLKRENALISELRTLDSEQKGLVYNNYNKLISASTTLQTISSKHSSLSDIDELKTRMTNISSIIKSLNNTNETTNLSSDDHHNAQLKHAAQWLLTVEKSLNVLKNQNRVDEAQKQGRKAVQMMDSWLNASSKELKELSVIRERCSAILGVL</sequence>
<keyword evidence="5" id="KW-1185">Reference proteome</keyword>
<comment type="caution">
    <text evidence="4">The sequence shown here is derived from an EMBL/GenBank/DDBJ whole genome shotgun (WGS) entry which is preliminary data.</text>
</comment>
<dbReference type="GO" id="GO:0042147">
    <property type="term" value="P:retrograde transport, endosome to Golgi"/>
    <property type="evidence" value="ECO:0007669"/>
    <property type="project" value="UniProtKB-UniRule"/>
</dbReference>
<dbReference type="GO" id="GO:0005829">
    <property type="term" value="C:cytosol"/>
    <property type="evidence" value="ECO:0007669"/>
    <property type="project" value="GOC"/>
</dbReference>
<dbReference type="GO" id="GO:0015031">
    <property type="term" value="P:protein transport"/>
    <property type="evidence" value="ECO:0007669"/>
    <property type="project" value="UniProtKB-UniRule"/>
</dbReference>
<dbReference type="GO" id="GO:0032456">
    <property type="term" value="P:endocytic recycling"/>
    <property type="evidence" value="ECO:0007669"/>
    <property type="project" value="TreeGrafter"/>
</dbReference>
<dbReference type="GO" id="GO:0016020">
    <property type="term" value="C:membrane"/>
    <property type="evidence" value="ECO:0007669"/>
    <property type="project" value="TreeGrafter"/>
</dbReference>
<dbReference type="PANTHER" id="PTHR15954:SF4">
    <property type="entry name" value="VACUOLAR PROTEIN SORTING-ASSOCIATED PROTEIN 51 HOMOLOG"/>
    <property type="match status" value="1"/>
</dbReference>
<dbReference type="Pfam" id="PF08700">
    <property type="entry name" value="VPS51_Exo84_N"/>
    <property type="match status" value="1"/>
</dbReference>
<evidence type="ECO:0000256" key="3">
    <source>
        <dbReference type="SAM" id="MobiDB-lite"/>
    </source>
</evidence>
<protein>
    <recommendedName>
        <fullName evidence="2">Vacuolar protein sorting-associated protein 51 homolog</fullName>
    </recommendedName>
</protein>
<dbReference type="VEuPathDB" id="FungiDB:TRICI_003648"/>
<evidence type="ECO:0000256" key="1">
    <source>
        <dbReference type="ARBA" id="ARBA00006080"/>
    </source>
</evidence>
<evidence type="ECO:0000313" key="5">
    <source>
        <dbReference type="Proteomes" id="UP000761534"/>
    </source>
</evidence>
<evidence type="ECO:0000256" key="2">
    <source>
        <dbReference type="RuleBase" id="RU368010"/>
    </source>
</evidence>
<evidence type="ECO:0000313" key="4">
    <source>
        <dbReference type="EMBL" id="KAA8911962.1"/>
    </source>
</evidence>
<keyword evidence="2" id="KW-0813">Transport</keyword>
<comment type="subcellular location">
    <subcellularLocation>
        <location evidence="2">Golgi apparatus</location>
        <location evidence="2">trans-Golgi network</location>
    </subcellularLocation>
</comment>
<dbReference type="GO" id="GO:0007030">
    <property type="term" value="P:Golgi organization"/>
    <property type="evidence" value="ECO:0007669"/>
    <property type="project" value="UniProtKB-UniRule"/>
</dbReference>
<dbReference type="GO" id="GO:0000938">
    <property type="term" value="C:GARP complex"/>
    <property type="evidence" value="ECO:0007669"/>
    <property type="project" value="UniProtKB-UniRule"/>
</dbReference>
<organism evidence="4 5">
    <name type="scientific">Trichomonascus ciferrii</name>
    <dbReference type="NCBI Taxonomy" id="44093"/>
    <lineage>
        <taxon>Eukaryota</taxon>
        <taxon>Fungi</taxon>
        <taxon>Dikarya</taxon>
        <taxon>Ascomycota</taxon>
        <taxon>Saccharomycotina</taxon>
        <taxon>Dipodascomycetes</taxon>
        <taxon>Dipodascales</taxon>
        <taxon>Trichomonascaceae</taxon>
        <taxon>Trichomonascus</taxon>
        <taxon>Trichomonascus ciferrii complex</taxon>
    </lineage>
</organism>
<accession>A0A642V2N6</accession>
<dbReference type="InterPro" id="IPR014812">
    <property type="entry name" value="Vps51"/>
</dbReference>
<feature type="region of interest" description="Disordered" evidence="3">
    <location>
        <begin position="25"/>
        <end position="52"/>
    </location>
</feature>
<comment type="similarity">
    <text evidence="1 2">Belongs to the VPS51 family.</text>
</comment>
<name>A0A642V2N6_9ASCO</name>
<comment type="function">
    <text evidence="2">Acts as component of the GARP complex that is involved in retrograde transport from early and late endosomes to the trans-Golgi network (TGN).</text>
</comment>
<comment type="subunit">
    <text evidence="2">Component of the Golgi-associated retrograde protein (GARP) complex.</text>
</comment>
<keyword evidence="2" id="KW-0445">Lipid transport</keyword>
<gene>
    <name evidence="4" type="ORF">TRICI_003648</name>
</gene>
<dbReference type="EMBL" id="SWFS01000267">
    <property type="protein sequence ID" value="KAA8911962.1"/>
    <property type="molecule type" value="Genomic_DNA"/>
</dbReference>
<dbReference type="OrthoDB" id="203678at2759"/>
<dbReference type="AlphaFoldDB" id="A0A642V2N6"/>
<proteinExistence type="inferred from homology"/>
<dbReference type="GO" id="GO:0048193">
    <property type="term" value="P:Golgi vesicle transport"/>
    <property type="evidence" value="ECO:0007669"/>
    <property type="project" value="TreeGrafter"/>
</dbReference>